<dbReference type="GO" id="GO:0004305">
    <property type="term" value="F:ethanolamine kinase activity"/>
    <property type="evidence" value="ECO:0007669"/>
    <property type="project" value="TreeGrafter"/>
</dbReference>
<reference evidence="4" key="1">
    <citation type="submission" date="2022-11" db="EMBL/GenBank/DDBJ databases">
        <authorList>
            <person name="Petersen C."/>
        </authorList>
    </citation>
    <scope>NUCLEOTIDE SEQUENCE</scope>
    <source>
        <strain evidence="4">IBT 30069</strain>
    </source>
</reference>
<dbReference type="Gene3D" id="3.30.200.20">
    <property type="entry name" value="Phosphorylase Kinase, domain 1"/>
    <property type="match status" value="1"/>
</dbReference>
<evidence type="ECO:0000313" key="5">
    <source>
        <dbReference type="Proteomes" id="UP001149165"/>
    </source>
</evidence>
<dbReference type="CDD" id="cd05157">
    <property type="entry name" value="ETNK_euk"/>
    <property type="match status" value="1"/>
</dbReference>
<dbReference type="InterPro" id="IPR011009">
    <property type="entry name" value="Kinase-like_dom_sf"/>
</dbReference>
<dbReference type="Pfam" id="PF04428">
    <property type="entry name" value="Choline_kin_N"/>
    <property type="match status" value="1"/>
</dbReference>
<accession>A0A9W9EVF3</accession>
<dbReference type="PANTHER" id="PTHR22603:SF93">
    <property type="entry name" value="RE24176P"/>
    <property type="match status" value="1"/>
</dbReference>
<dbReference type="PANTHER" id="PTHR22603">
    <property type="entry name" value="CHOLINE/ETHANOALAMINE KINASE"/>
    <property type="match status" value="1"/>
</dbReference>
<protein>
    <recommendedName>
        <fullName evidence="3">Choline kinase N-terminal domain-containing protein</fullName>
    </recommendedName>
</protein>
<dbReference type="GO" id="GO:0004103">
    <property type="term" value="F:choline kinase activity"/>
    <property type="evidence" value="ECO:0007669"/>
    <property type="project" value="TreeGrafter"/>
</dbReference>
<feature type="domain" description="Choline kinase N-terminal" evidence="3">
    <location>
        <begin position="135"/>
        <end position="207"/>
    </location>
</feature>
<feature type="compositionally biased region" description="Low complexity" evidence="2">
    <location>
        <begin position="1"/>
        <end position="14"/>
    </location>
</feature>
<organism evidence="4 5">
    <name type="scientific">Penicillium angulare</name>
    <dbReference type="NCBI Taxonomy" id="116970"/>
    <lineage>
        <taxon>Eukaryota</taxon>
        <taxon>Fungi</taxon>
        <taxon>Dikarya</taxon>
        <taxon>Ascomycota</taxon>
        <taxon>Pezizomycotina</taxon>
        <taxon>Eurotiomycetes</taxon>
        <taxon>Eurotiomycetidae</taxon>
        <taxon>Eurotiales</taxon>
        <taxon>Aspergillaceae</taxon>
        <taxon>Penicillium</taxon>
    </lineage>
</organism>
<dbReference type="AlphaFoldDB" id="A0A9W9EVF3"/>
<dbReference type="InterPro" id="IPR007521">
    <property type="entry name" value="Choline_kin_N"/>
</dbReference>
<feature type="region of interest" description="Disordered" evidence="2">
    <location>
        <begin position="1"/>
        <end position="35"/>
    </location>
</feature>
<dbReference type="GO" id="GO:0006646">
    <property type="term" value="P:phosphatidylethanolamine biosynthetic process"/>
    <property type="evidence" value="ECO:0007669"/>
    <property type="project" value="TreeGrafter"/>
</dbReference>
<sequence length="685" mass="77934">MPSSAATNSAPSSNKLEATRLDESTQSLKSDDDPQLGLFNQVYDWLQHEKTRRMTRKARQAEATAANSIAVAEREPRPPAQDHPSESTFSLDKLEHILLQFAGPRNLHGLASHRLPRLPVRRRPKGLRRGSASESDYTDVEAPVPNVEAVLDNTKTLAYSSSIAADNDTTSENSIKRSKDLEAWMVFKREIVRLVHTLQLRGWRKMPMEKSDEIEVVRLSGAMTNAIYVVSPPKHFYNLNQKAENGSSTLVAKKPPPKLLLRIYGPQVDHLIDRENELSILRRLGRKNIGPRVLGTFSNGRFEEYFEARPLTFKELRIPETAKQIAKRMRELHDGIELLEEEREGGPMIFKNWDKWVDRCEQATTWLDKELESPQNELKSATEPWRRRGYVCGVPWAAFRKAVDHYRTWLIASCGGIEQIKRELVFAHNDTQYGNLLRMEPATQSPLLLPANEHKQLVVIDFEYSSANVAGHEFANHFTEWCYNYHDEERPWACQNRFYPTPEDQRRFVMTYLTHRPSVTGGVVSPLSTPAMRGGTGSAITPLTLDDCTEASNQQTEKSIEDDLEAEVTRLMHQTRLWRVLNSAQWVAWGIVQAKVPGMEEGIAEMNAASSDASPENGHDDKTPTAKSPTPVDTEAEEEEEFDYLAYAQDRALFFWSDLLALKLINPDDLPPPMVEHIQKRVVDY</sequence>
<feature type="region of interest" description="Disordered" evidence="2">
    <location>
        <begin position="54"/>
        <end position="87"/>
    </location>
</feature>
<reference evidence="4" key="2">
    <citation type="journal article" date="2023" name="IMA Fungus">
        <title>Comparative genomic study of the Penicillium genus elucidates a diverse pangenome and 15 lateral gene transfer events.</title>
        <authorList>
            <person name="Petersen C."/>
            <person name="Sorensen T."/>
            <person name="Nielsen M.R."/>
            <person name="Sondergaard T.E."/>
            <person name="Sorensen J.L."/>
            <person name="Fitzpatrick D.A."/>
            <person name="Frisvad J.C."/>
            <person name="Nielsen K.L."/>
        </authorList>
    </citation>
    <scope>NUCLEOTIDE SEQUENCE</scope>
    <source>
        <strain evidence="4">IBT 30069</strain>
    </source>
</reference>
<evidence type="ECO:0000256" key="1">
    <source>
        <dbReference type="ARBA" id="ARBA00038211"/>
    </source>
</evidence>
<comment type="similarity">
    <text evidence="1">Belongs to the choline/ethanolamine kinase family.</text>
</comment>
<dbReference type="SUPFAM" id="SSF56112">
    <property type="entry name" value="Protein kinase-like (PK-like)"/>
    <property type="match status" value="1"/>
</dbReference>
<dbReference type="OrthoDB" id="10267235at2759"/>
<evidence type="ECO:0000313" key="4">
    <source>
        <dbReference type="EMBL" id="KAJ5088702.1"/>
    </source>
</evidence>
<name>A0A9W9EVF3_9EURO</name>
<dbReference type="Pfam" id="PF01633">
    <property type="entry name" value="Choline_kinase"/>
    <property type="match status" value="1"/>
</dbReference>
<dbReference type="EMBL" id="JAPQKH010000007">
    <property type="protein sequence ID" value="KAJ5088702.1"/>
    <property type="molecule type" value="Genomic_DNA"/>
</dbReference>
<keyword evidence="5" id="KW-1185">Reference proteome</keyword>
<dbReference type="Proteomes" id="UP001149165">
    <property type="component" value="Unassembled WGS sequence"/>
</dbReference>
<comment type="caution">
    <text evidence="4">The sequence shown here is derived from an EMBL/GenBank/DDBJ whole genome shotgun (WGS) entry which is preliminary data.</text>
</comment>
<evidence type="ECO:0000256" key="2">
    <source>
        <dbReference type="SAM" id="MobiDB-lite"/>
    </source>
</evidence>
<gene>
    <name evidence="4" type="ORF">N7456_012318</name>
</gene>
<dbReference type="Gene3D" id="3.90.1200.10">
    <property type="match status" value="1"/>
</dbReference>
<dbReference type="GO" id="GO:0005737">
    <property type="term" value="C:cytoplasm"/>
    <property type="evidence" value="ECO:0007669"/>
    <property type="project" value="TreeGrafter"/>
</dbReference>
<feature type="region of interest" description="Disordered" evidence="2">
    <location>
        <begin position="608"/>
        <end position="639"/>
    </location>
</feature>
<proteinExistence type="inferred from homology"/>
<evidence type="ECO:0000259" key="3">
    <source>
        <dbReference type="Pfam" id="PF04428"/>
    </source>
</evidence>